<evidence type="ECO:0000256" key="7">
    <source>
        <dbReference type="SAM" id="MobiDB-lite"/>
    </source>
</evidence>
<evidence type="ECO:0000313" key="10">
    <source>
        <dbReference type="EMBL" id="NDU95178.1"/>
    </source>
</evidence>
<dbReference type="Proteomes" id="UP000474175">
    <property type="component" value="Unassembled WGS sequence"/>
</dbReference>
<keyword evidence="11" id="KW-1185">Reference proteome</keyword>
<dbReference type="EMBL" id="JAAFZH010000003">
    <property type="protein sequence ID" value="NDU95178.1"/>
    <property type="molecule type" value="Genomic_DNA"/>
</dbReference>
<feature type="region of interest" description="Disordered" evidence="7">
    <location>
        <begin position="1"/>
        <end position="22"/>
    </location>
</feature>
<dbReference type="InterPro" id="IPR000700">
    <property type="entry name" value="PAS-assoc_C"/>
</dbReference>
<keyword evidence="5" id="KW-0418">Kinase</keyword>
<dbReference type="CDD" id="cd00082">
    <property type="entry name" value="HisKA"/>
    <property type="match status" value="1"/>
</dbReference>
<evidence type="ECO:0000256" key="3">
    <source>
        <dbReference type="ARBA" id="ARBA00022553"/>
    </source>
</evidence>
<dbReference type="PROSITE" id="PS50109">
    <property type="entry name" value="HIS_KIN"/>
    <property type="match status" value="1"/>
</dbReference>
<evidence type="ECO:0000256" key="2">
    <source>
        <dbReference type="ARBA" id="ARBA00012438"/>
    </source>
</evidence>
<feature type="compositionally biased region" description="Polar residues" evidence="7">
    <location>
        <begin position="1"/>
        <end position="11"/>
    </location>
</feature>
<dbReference type="InterPro" id="IPR003661">
    <property type="entry name" value="HisK_dim/P_dom"/>
</dbReference>
<dbReference type="Gene3D" id="3.30.450.20">
    <property type="entry name" value="PAS domain"/>
    <property type="match status" value="4"/>
</dbReference>
<name>A0A6L9L9V4_9BACT</name>
<dbReference type="InterPro" id="IPR004358">
    <property type="entry name" value="Sig_transdc_His_kin-like_C"/>
</dbReference>
<reference evidence="10 11" key="1">
    <citation type="submission" date="2020-02" db="EMBL/GenBank/DDBJ databases">
        <title>Draft genome sequence of two Spirosoma agri KCTC 52727 and Spirosoma terrae KCTC 52035.</title>
        <authorList>
            <person name="Rojas J."/>
            <person name="Ambika Manirajan B."/>
            <person name="Suarez C."/>
            <person name="Ratering S."/>
            <person name="Schnell S."/>
        </authorList>
    </citation>
    <scope>NUCLEOTIDE SEQUENCE [LARGE SCALE GENOMIC DNA]</scope>
    <source>
        <strain evidence="10 11">KCTC 52035</strain>
    </source>
</reference>
<dbReference type="SUPFAM" id="SSF55785">
    <property type="entry name" value="PYP-like sensor domain (PAS domain)"/>
    <property type="match status" value="4"/>
</dbReference>
<dbReference type="Gene3D" id="3.30.565.10">
    <property type="entry name" value="Histidine kinase-like ATPase, C-terminal domain"/>
    <property type="match status" value="1"/>
</dbReference>
<dbReference type="Gene3D" id="2.10.70.100">
    <property type="match status" value="1"/>
</dbReference>
<feature type="domain" description="PAC" evidence="9">
    <location>
        <begin position="96"/>
        <end position="148"/>
    </location>
</feature>
<accession>A0A6L9L9V4</accession>
<sequence length="821" mass="92384">MSTEHLNINDSSELHSDRETPASSEPYTLVLESLLDAVWETDKTGRPIGDSATWRTYTGQKVDEWQRKGWLAAVHPDDLEHAQQSWTVSLTTQVALAIELRFSRPDGGWRWTNLRAAPALNEHGVVEKWVGICIDIHDRKQLELRLIDAETRFQLYVNTSSDIFYKMSADWSEMRSLSGKNFLSSTDVPTLSWQIDYIPEEDRAYVQAKIEQAITTKSPFSLEHRVKRLDGTIGWTFSRAVPVLDNEGEIIEWFGTASDVTQHKRALEGLADNEQTLRSLVASAPFPIGVYEGSEMRIKLANQAIIDVWGKGNDVVGKRYAELLPELENQHVYDQLDRVFTTGVPFHARNQRIELTIDGKLKPFYFNYSFTPLYTSDGQVYGVLNTAAEVTDLILVKQALENSQQRLQAAVELAELATWSMDIPTRTFHYSKRFMEWLGLSEDKKELDELYLSVPEQYRQSVASAIEAVILPDSSGRYENEHPVVNRSTGQVRIIHVQALVFRDDDGQPKLLSGTAQDVTVQRKIQLALEGQVQQRTEELTQRNEELAFINEELAATNEELMAASEEIAAANTKLEEVNQNLIRSNRNLEQFAYIASHDLQEPLRKIQQFGDLLKSRYASAGEEDIVYIDRMQVAASRMSALIRDLLAFSRISTNQVKTSPVSLGKLVSEVLDTLSIAIEESQATIQVDTLPVIPGDGLQLQQLFQNLIANGLKFRQADRPAFIQIKSQLVSRIDLPASINPERQVDMYCQIDVIDNGIGFDEKYTDRIFQVFQRLHGKNEFAGTGVGLAICQKVAANHGGAITATSVPGVGSTFTVYLPM</sequence>
<keyword evidence="6" id="KW-0175">Coiled coil</keyword>
<dbReference type="Pfam" id="PF00512">
    <property type="entry name" value="HisKA"/>
    <property type="match status" value="1"/>
</dbReference>
<evidence type="ECO:0000313" key="11">
    <source>
        <dbReference type="Proteomes" id="UP000474175"/>
    </source>
</evidence>
<keyword evidence="3" id="KW-0597">Phosphoprotein</keyword>
<dbReference type="PROSITE" id="PS50113">
    <property type="entry name" value="PAC"/>
    <property type="match status" value="3"/>
</dbReference>
<feature type="coiled-coil region" evidence="6">
    <location>
        <begin position="540"/>
        <end position="588"/>
    </location>
</feature>
<dbReference type="PANTHER" id="PTHR43304">
    <property type="entry name" value="PHYTOCHROME-LIKE PROTEIN CPH1"/>
    <property type="match status" value="1"/>
</dbReference>
<dbReference type="RefSeq" id="WP_163946632.1">
    <property type="nucleotide sequence ID" value="NZ_JAAFZH010000003.1"/>
</dbReference>
<keyword evidence="4" id="KW-0808">Transferase</keyword>
<feature type="domain" description="PAC" evidence="9">
    <location>
        <begin position="220"/>
        <end position="272"/>
    </location>
</feature>
<dbReference type="NCBIfam" id="TIGR00229">
    <property type="entry name" value="sensory_box"/>
    <property type="match status" value="3"/>
</dbReference>
<comment type="catalytic activity">
    <reaction evidence="1">
        <text>ATP + protein L-histidine = ADP + protein N-phospho-L-histidine.</text>
        <dbReference type="EC" id="2.7.13.3"/>
    </reaction>
</comment>
<dbReference type="Gene3D" id="1.10.287.130">
    <property type="match status" value="1"/>
</dbReference>
<dbReference type="SMART" id="SM00091">
    <property type="entry name" value="PAS"/>
    <property type="match status" value="3"/>
</dbReference>
<proteinExistence type="predicted"/>
<dbReference type="InterPro" id="IPR005467">
    <property type="entry name" value="His_kinase_dom"/>
</dbReference>
<evidence type="ECO:0000256" key="1">
    <source>
        <dbReference type="ARBA" id="ARBA00000085"/>
    </source>
</evidence>
<dbReference type="AlphaFoldDB" id="A0A6L9L9V4"/>
<dbReference type="InterPro" id="IPR003594">
    <property type="entry name" value="HATPase_dom"/>
</dbReference>
<dbReference type="Pfam" id="PF02518">
    <property type="entry name" value="HATPase_c"/>
    <property type="match status" value="1"/>
</dbReference>
<feature type="domain" description="Histidine kinase" evidence="8">
    <location>
        <begin position="595"/>
        <end position="821"/>
    </location>
</feature>
<dbReference type="SUPFAM" id="SSF47384">
    <property type="entry name" value="Homodimeric domain of signal transducing histidine kinase"/>
    <property type="match status" value="1"/>
</dbReference>
<evidence type="ECO:0000259" key="9">
    <source>
        <dbReference type="PROSITE" id="PS50113"/>
    </source>
</evidence>
<dbReference type="InterPro" id="IPR036890">
    <property type="entry name" value="HATPase_C_sf"/>
</dbReference>
<dbReference type="InterPro" id="IPR036097">
    <property type="entry name" value="HisK_dim/P_sf"/>
</dbReference>
<dbReference type="Pfam" id="PF08447">
    <property type="entry name" value="PAS_3"/>
    <property type="match status" value="3"/>
</dbReference>
<protein>
    <recommendedName>
        <fullName evidence="2">histidine kinase</fullName>
        <ecNumber evidence="2">2.7.13.3</ecNumber>
    </recommendedName>
</protein>
<dbReference type="InterPro" id="IPR013655">
    <property type="entry name" value="PAS_fold_3"/>
</dbReference>
<dbReference type="InterPro" id="IPR000014">
    <property type="entry name" value="PAS"/>
</dbReference>
<dbReference type="SMART" id="SM00086">
    <property type="entry name" value="PAC"/>
    <property type="match status" value="3"/>
</dbReference>
<feature type="domain" description="PAC" evidence="9">
    <location>
        <begin position="478"/>
        <end position="531"/>
    </location>
</feature>
<dbReference type="GO" id="GO:0000155">
    <property type="term" value="F:phosphorelay sensor kinase activity"/>
    <property type="evidence" value="ECO:0007669"/>
    <property type="project" value="InterPro"/>
</dbReference>
<dbReference type="PANTHER" id="PTHR43304:SF1">
    <property type="entry name" value="PAC DOMAIN-CONTAINING PROTEIN"/>
    <property type="match status" value="1"/>
</dbReference>
<evidence type="ECO:0000256" key="6">
    <source>
        <dbReference type="SAM" id="Coils"/>
    </source>
</evidence>
<dbReference type="InterPro" id="IPR001610">
    <property type="entry name" value="PAC"/>
</dbReference>
<dbReference type="CDD" id="cd00130">
    <property type="entry name" value="PAS"/>
    <property type="match status" value="2"/>
</dbReference>
<dbReference type="InterPro" id="IPR035965">
    <property type="entry name" value="PAS-like_dom_sf"/>
</dbReference>
<organism evidence="10 11">
    <name type="scientific">Spirosoma terrae</name>
    <dbReference type="NCBI Taxonomy" id="1968276"/>
    <lineage>
        <taxon>Bacteria</taxon>
        <taxon>Pseudomonadati</taxon>
        <taxon>Bacteroidota</taxon>
        <taxon>Cytophagia</taxon>
        <taxon>Cytophagales</taxon>
        <taxon>Cytophagaceae</taxon>
        <taxon>Spirosoma</taxon>
    </lineage>
</organism>
<gene>
    <name evidence="10" type="ORF">GK108_09860</name>
</gene>
<dbReference type="SUPFAM" id="SSF55874">
    <property type="entry name" value="ATPase domain of HSP90 chaperone/DNA topoisomerase II/histidine kinase"/>
    <property type="match status" value="1"/>
</dbReference>
<dbReference type="InterPro" id="IPR013656">
    <property type="entry name" value="PAS_4"/>
</dbReference>
<dbReference type="PRINTS" id="PR00344">
    <property type="entry name" value="BCTRLSENSOR"/>
</dbReference>
<evidence type="ECO:0000256" key="5">
    <source>
        <dbReference type="ARBA" id="ARBA00022777"/>
    </source>
</evidence>
<evidence type="ECO:0000259" key="8">
    <source>
        <dbReference type="PROSITE" id="PS50109"/>
    </source>
</evidence>
<comment type="caution">
    <text evidence="10">The sequence shown here is derived from an EMBL/GenBank/DDBJ whole genome shotgun (WGS) entry which is preliminary data.</text>
</comment>
<dbReference type="SMART" id="SM00388">
    <property type="entry name" value="HisKA"/>
    <property type="match status" value="1"/>
</dbReference>
<dbReference type="Pfam" id="PF08448">
    <property type="entry name" value="PAS_4"/>
    <property type="match status" value="1"/>
</dbReference>
<dbReference type="InterPro" id="IPR052162">
    <property type="entry name" value="Sensor_kinase/Photoreceptor"/>
</dbReference>
<dbReference type="EC" id="2.7.13.3" evidence="2"/>
<evidence type="ECO:0000256" key="4">
    <source>
        <dbReference type="ARBA" id="ARBA00022679"/>
    </source>
</evidence>
<dbReference type="SMART" id="SM00387">
    <property type="entry name" value="HATPase_c"/>
    <property type="match status" value="1"/>
</dbReference>